<dbReference type="InterPro" id="IPR007537">
    <property type="entry name" value="tRNAHis_GuaTrfase_Thg1"/>
</dbReference>
<dbReference type="PANTHER" id="PTHR12729">
    <property type="entry name" value="TRNA(HIS) GUANYLYLTRANSFERASE-RELATED"/>
    <property type="match status" value="1"/>
</dbReference>
<evidence type="ECO:0000256" key="13">
    <source>
        <dbReference type="PIRSR" id="PIRSR028980-1"/>
    </source>
</evidence>
<dbReference type="InParanoid" id="A0A4S2N4Z6"/>
<dbReference type="PIRSF" id="PIRSF028980">
    <property type="entry name" value="tRNAHis_guanylyltransferase"/>
    <property type="match status" value="1"/>
</dbReference>
<feature type="binding site" evidence="14">
    <location>
        <position position="29"/>
    </location>
    <ligand>
        <name>Mg(2+)</name>
        <dbReference type="ChEBI" id="CHEBI:18420"/>
        <label>1</label>
        <note>catalytic</note>
    </ligand>
</feature>
<dbReference type="EMBL" id="ML220113">
    <property type="protein sequence ID" value="TGZ84342.1"/>
    <property type="molecule type" value="Genomic_DNA"/>
</dbReference>
<evidence type="ECO:0000256" key="7">
    <source>
        <dbReference type="ARBA" id="ARBA00022723"/>
    </source>
</evidence>
<dbReference type="InterPro" id="IPR038469">
    <property type="entry name" value="tRNAHis_GuaTrfase_Thg1_sf"/>
</dbReference>
<keyword evidence="5 12" id="KW-0819">tRNA processing</keyword>
<sequence>MANSQYGYVKSFETPDRLLPNTWIVIRLDGRGFHKFTARHGFEKPNDKRALDLMNACAEAVVTDLPDVIFAYGVSDEYSFVLKRECELFERRESKLVTTIVSHFTAHYIYLWPQYFPSTTLTMPLPTFDGRAVLYPSTENLRDYLSWRQVDAHINNLYNTTFWMLILRGGRTEKEAERELQGTVSGDKNEILFSQFGINYNNEPEIFKKGSCIYREYETSPPTVDAVEPSNDVPEPLPKSAATKKAILARKSAIAPKAAPKELSKSQLARQRKREMKAKVVVRYVDIIKDEFWEQRTWILGN</sequence>
<feature type="binding site" evidence="14">
    <location>
        <position position="76"/>
    </location>
    <ligand>
        <name>Mg(2+)</name>
        <dbReference type="ChEBI" id="CHEBI:18420"/>
        <label>1</label>
        <note>catalytic</note>
    </ligand>
</feature>
<feature type="binding site" evidence="13">
    <location>
        <begin position="29"/>
        <end position="34"/>
    </location>
    <ligand>
        <name>GTP</name>
        <dbReference type="ChEBI" id="CHEBI:37565"/>
    </ligand>
</feature>
<comment type="catalytic activity">
    <reaction evidence="12">
        <text>a 5'-end ribonucleotide-tRNA(His) + GTP + ATP + H2O = a 5'-end phospho-guanosine-ribonucleotide-tRNA(His) + AMP + 2 diphosphate + H(+)</text>
        <dbReference type="Rhea" id="RHEA:54564"/>
        <dbReference type="Rhea" id="RHEA-COMP:14193"/>
        <dbReference type="Rhea" id="RHEA-COMP:14917"/>
        <dbReference type="ChEBI" id="CHEBI:15377"/>
        <dbReference type="ChEBI" id="CHEBI:15378"/>
        <dbReference type="ChEBI" id="CHEBI:30616"/>
        <dbReference type="ChEBI" id="CHEBI:33019"/>
        <dbReference type="ChEBI" id="CHEBI:37565"/>
        <dbReference type="ChEBI" id="CHEBI:138282"/>
        <dbReference type="ChEBI" id="CHEBI:141847"/>
        <dbReference type="ChEBI" id="CHEBI:456215"/>
        <dbReference type="EC" id="2.7.7.79"/>
    </reaction>
</comment>
<evidence type="ECO:0000256" key="3">
    <source>
        <dbReference type="ARBA" id="ARBA00015443"/>
    </source>
</evidence>
<dbReference type="Pfam" id="PF14413">
    <property type="entry name" value="Thg1C"/>
    <property type="match status" value="1"/>
</dbReference>
<comment type="function">
    <text evidence="12">Adds a GMP to the 5'-end of tRNA(His) after transcription and RNase P cleavage.</text>
</comment>
<feature type="binding site" evidence="14">
    <location>
        <position position="29"/>
    </location>
    <ligand>
        <name>Mg(2+)</name>
        <dbReference type="ChEBI" id="CHEBI:18420"/>
        <label>2</label>
        <note>catalytic</note>
    </ligand>
</feature>
<evidence type="ECO:0000256" key="1">
    <source>
        <dbReference type="ARBA" id="ARBA00010113"/>
    </source>
</evidence>
<organism evidence="17 18">
    <name type="scientific">Ascodesmis nigricans</name>
    <dbReference type="NCBI Taxonomy" id="341454"/>
    <lineage>
        <taxon>Eukaryota</taxon>
        <taxon>Fungi</taxon>
        <taxon>Dikarya</taxon>
        <taxon>Ascomycota</taxon>
        <taxon>Pezizomycotina</taxon>
        <taxon>Pezizomycetes</taxon>
        <taxon>Pezizales</taxon>
        <taxon>Ascodesmidaceae</taxon>
        <taxon>Ascodesmis</taxon>
    </lineage>
</organism>
<comment type="cofactor">
    <cofactor evidence="14">
        <name>Mg(2+)</name>
        <dbReference type="ChEBI" id="CHEBI:18420"/>
    </cofactor>
    <text evidence="14">Binds 2 magnesium ions per subunit.</text>
</comment>
<keyword evidence="6 12" id="KW-0548">Nucleotidyltransferase</keyword>
<dbReference type="Pfam" id="PF04446">
    <property type="entry name" value="Thg1"/>
    <property type="match status" value="1"/>
</dbReference>
<accession>A0A4S2N4Z6</accession>
<feature type="binding site" evidence="14">
    <location>
        <position position="76"/>
    </location>
    <ligand>
        <name>Mg(2+)</name>
        <dbReference type="ChEBI" id="CHEBI:18420"/>
        <label>2</label>
        <note>catalytic</note>
    </ligand>
</feature>
<evidence type="ECO:0000256" key="11">
    <source>
        <dbReference type="ARBA" id="ARBA00032480"/>
    </source>
</evidence>
<dbReference type="AlphaFoldDB" id="A0A4S2N4Z6"/>
<evidence type="ECO:0000256" key="5">
    <source>
        <dbReference type="ARBA" id="ARBA00022694"/>
    </source>
</evidence>
<dbReference type="GO" id="GO:0006400">
    <property type="term" value="P:tRNA modification"/>
    <property type="evidence" value="ECO:0007669"/>
    <property type="project" value="UniProtKB-UniRule"/>
</dbReference>
<dbReference type="Gene3D" id="3.30.70.3000">
    <property type="match status" value="1"/>
</dbReference>
<dbReference type="InterPro" id="IPR024956">
    <property type="entry name" value="tRNAHis_GuaTrfase_cat"/>
</dbReference>
<comment type="similarity">
    <text evidence="1 12">Belongs to the tRNA(His) guanylyltransferase family.</text>
</comment>
<dbReference type="InterPro" id="IPR025845">
    <property type="entry name" value="Thg1_C_dom"/>
</dbReference>
<evidence type="ECO:0000256" key="4">
    <source>
        <dbReference type="ARBA" id="ARBA00022679"/>
    </source>
</evidence>
<feature type="binding site" evidence="14">
    <location>
        <position position="30"/>
    </location>
    <ligand>
        <name>Mg(2+)</name>
        <dbReference type="ChEBI" id="CHEBI:18420"/>
        <label>1</label>
        <note>catalytic</note>
    </ligand>
</feature>
<keyword evidence="10 12" id="KW-0342">GTP-binding</keyword>
<evidence type="ECO:0000256" key="14">
    <source>
        <dbReference type="PIRSR" id="PIRSR028980-2"/>
    </source>
</evidence>
<evidence type="ECO:0000259" key="16">
    <source>
        <dbReference type="Pfam" id="PF14413"/>
    </source>
</evidence>
<evidence type="ECO:0000256" key="12">
    <source>
        <dbReference type="PIRNR" id="PIRNR028980"/>
    </source>
</evidence>
<evidence type="ECO:0000256" key="9">
    <source>
        <dbReference type="ARBA" id="ARBA00022842"/>
    </source>
</evidence>
<dbReference type="PANTHER" id="PTHR12729:SF6">
    <property type="entry name" value="TRNA(HIS) GUANYLYLTRANSFERASE-RELATED"/>
    <property type="match status" value="1"/>
</dbReference>
<proteinExistence type="inferred from homology"/>
<dbReference type="Proteomes" id="UP000298138">
    <property type="component" value="Unassembled WGS sequence"/>
</dbReference>
<evidence type="ECO:0000259" key="15">
    <source>
        <dbReference type="Pfam" id="PF04446"/>
    </source>
</evidence>
<keyword evidence="7 12" id="KW-0479">Metal-binding</keyword>
<keyword evidence="18" id="KW-1185">Reference proteome</keyword>
<keyword evidence="4 12" id="KW-0808">Transferase</keyword>
<dbReference type="GO" id="GO:0008193">
    <property type="term" value="F:tRNA guanylyltransferase activity"/>
    <property type="evidence" value="ECO:0007669"/>
    <property type="project" value="UniProtKB-UniRule"/>
</dbReference>
<name>A0A4S2N4Z6_9PEZI</name>
<keyword evidence="9 12" id="KW-0460">Magnesium</keyword>
<dbReference type="OrthoDB" id="62560at2759"/>
<evidence type="ECO:0000256" key="8">
    <source>
        <dbReference type="ARBA" id="ARBA00022741"/>
    </source>
</evidence>
<dbReference type="FunCoup" id="A0A4S2N4Z6">
    <property type="interactions" value="751"/>
</dbReference>
<feature type="domain" description="tRNAHis guanylyltransferase catalytic" evidence="15">
    <location>
        <begin position="6"/>
        <end position="136"/>
    </location>
</feature>
<dbReference type="EC" id="2.7.7.79" evidence="2 12"/>
<evidence type="ECO:0000256" key="6">
    <source>
        <dbReference type="ARBA" id="ARBA00022695"/>
    </source>
</evidence>
<gene>
    <name evidence="17" type="ORF">EX30DRAFT_369629</name>
</gene>
<reference evidence="17 18" key="1">
    <citation type="submission" date="2019-04" db="EMBL/GenBank/DDBJ databases">
        <title>Comparative genomics and transcriptomics to analyze fruiting body development in filamentous ascomycetes.</title>
        <authorList>
            <consortium name="DOE Joint Genome Institute"/>
            <person name="Lutkenhaus R."/>
            <person name="Traeger S."/>
            <person name="Breuer J."/>
            <person name="Kuo A."/>
            <person name="Lipzen A."/>
            <person name="Pangilinan J."/>
            <person name="Dilworth D."/>
            <person name="Sandor L."/>
            <person name="Poggeler S."/>
            <person name="Barry K."/>
            <person name="Grigoriev I.V."/>
            <person name="Nowrousian M."/>
        </authorList>
    </citation>
    <scope>NUCLEOTIDE SEQUENCE [LARGE SCALE GENOMIC DNA]</scope>
    <source>
        <strain evidence="17 18">CBS 389.68</strain>
    </source>
</reference>
<protein>
    <recommendedName>
        <fullName evidence="3 12">tRNA(His) guanylyltransferase</fullName>
        <ecNumber evidence="2 12">2.7.7.79</ecNumber>
    </recommendedName>
    <alternativeName>
        <fullName evidence="11 12">tRNA-histidine guanylyltransferase</fullName>
    </alternativeName>
</protein>
<dbReference type="STRING" id="341454.A0A4S2N4Z6"/>
<evidence type="ECO:0000313" key="18">
    <source>
        <dbReference type="Proteomes" id="UP000298138"/>
    </source>
</evidence>
<evidence type="ECO:0000256" key="2">
    <source>
        <dbReference type="ARBA" id="ARBA00012511"/>
    </source>
</evidence>
<feature type="binding site" evidence="13">
    <location>
        <begin position="75"/>
        <end position="76"/>
    </location>
    <ligand>
        <name>GTP</name>
        <dbReference type="ChEBI" id="CHEBI:37565"/>
    </ligand>
</feature>
<feature type="domain" description="Thg1 C-terminal" evidence="16">
    <location>
        <begin position="139"/>
        <end position="289"/>
    </location>
</feature>
<evidence type="ECO:0000256" key="10">
    <source>
        <dbReference type="ARBA" id="ARBA00023134"/>
    </source>
</evidence>
<dbReference type="GO" id="GO:0005525">
    <property type="term" value="F:GTP binding"/>
    <property type="evidence" value="ECO:0007669"/>
    <property type="project" value="UniProtKB-UniRule"/>
</dbReference>
<keyword evidence="8 12" id="KW-0547">Nucleotide-binding</keyword>
<evidence type="ECO:0000313" key="17">
    <source>
        <dbReference type="EMBL" id="TGZ84342.1"/>
    </source>
</evidence>
<dbReference type="GO" id="GO:0000287">
    <property type="term" value="F:magnesium ion binding"/>
    <property type="evidence" value="ECO:0007669"/>
    <property type="project" value="UniProtKB-UniRule"/>
</dbReference>